<dbReference type="Proteomes" id="UP000523821">
    <property type="component" value="Unassembled WGS sequence"/>
</dbReference>
<dbReference type="PANTHER" id="PTHR40690:SF1">
    <property type="entry name" value="DUF1611 DOMAIN-CONTAINING PROTEIN"/>
    <property type="match status" value="1"/>
</dbReference>
<sequence length="341" mass="35834">MEIERPYLLFLGDVPDALAAKTGLGIVDWRRDWCIGQFRLPGCKADAGLAEMAPAEAAAKGARTMIVGAVNAGGVLPDHWADSIVAALDAGMDVASGLHTRLGDHPAIRAAAERNGRQLHDVRHSTMRFATGKGTKREGKRLLTVGTDCSIGKKYTALALERAMREAGFDADFRATGQTGVFISGRGVAIDAVVADFISGAVEWLAPAAAPDHWDLVEGQGSLFHPSFAGVSLGLLHGAQPDAFVVCHEPTRRTMRGVAHPLPTIAEVIELTIACGRLTNPAIRCVGLAINTAALGDGEAQALLAETGAAHGLPAVDPIRTGVAPLVERIAEEFGRPESRR</sequence>
<evidence type="ECO:0000259" key="1">
    <source>
        <dbReference type="Pfam" id="PF07755"/>
    </source>
</evidence>
<dbReference type="SUPFAM" id="SSF52540">
    <property type="entry name" value="P-loop containing nucleoside triphosphate hydrolases"/>
    <property type="match status" value="1"/>
</dbReference>
<evidence type="ECO:0000259" key="2">
    <source>
        <dbReference type="Pfam" id="PF17396"/>
    </source>
</evidence>
<reference evidence="3 4" key="1">
    <citation type="submission" date="2020-08" db="EMBL/GenBank/DDBJ databases">
        <title>Genomic Encyclopedia of Type Strains, Phase IV (KMG-IV): sequencing the most valuable type-strain genomes for metagenomic binning, comparative biology and taxonomic classification.</title>
        <authorList>
            <person name="Goeker M."/>
        </authorList>
    </citation>
    <scope>NUCLEOTIDE SEQUENCE [LARGE SCALE GENOMIC DNA]</scope>
    <source>
        <strain evidence="3 4">DSM 16268</strain>
    </source>
</reference>
<dbReference type="RefSeq" id="WP_183858481.1">
    <property type="nucleotide sequence ID" value="NZ_JACHOO010000012.1"/>
</dbReference>
<comment type="caution">
    <text evidence="3">The sequence shown here is derived from an EMBL/GenBank/DDBJ whole genome shotgun (WGS) entry which is preliminary data.</text>
</comment>
<dbReference type="Pfam" id="PF07755">
    <property type="entry name" value="DUF1611"/>
    <property type="match status" value="1"/>
</dbReference>
<dbReference type="InterPro" id="IPR027417">
    <property type="entry name" value="P-loop_NTPase"/>
</dbReference>
<dbReference type="EMBL" id="JACHOO010000012">
    <property type="protein sequence ID" value="MBB5755051.1"/>
    <property type="molecule type" value="Genomic_DNA"/>
</dbReference>
<dbReference type="InterPro" id="IPR011669">
    <property type="entry name" value="DgcN-like"/>
</dbReference>
<feature type="domain" description="D-glutamate N-acetyltransferase-like N-terminal" evidence="2">
    <location>
        <begin position="41"/>
        <end position="124"/>
    </location>
</feature>
<evidence type="ECO:0000313" key="3">
    <source>
        <dbReference type="EMBL" id="MBB5755051.1"/>
    </source>
</evidence>
<dbReference type="PIRSF" id="PIRSF026760">
    <property type="entry name" value="UCP026760"/>
    <property type="match status" value="1"/>
</dbReference>
<dbReference type="Gene3D" id="3.40.50.720">
    <property type="entry name" value="NAD(P)-binding Rossmann-like Domain"/>
    <property type="match status" value="1"/>
</dbReference>
<dbReference type="PANTHER" id="PTHR40690">
    <property type="entry name" value="GLL3100 PROTEIN"/>
    <property type="match status" value="1"/>
</dbReference>
<dbReference type="AlphaFoldDB" id="A0A7W9FQT0"/>
<name>A0A7W9FQT0_9HYPH</name>
<accession>A0A7W9FQT0</accession>
<evidence type="ECO:0000313" key="4">
    <source>
        <dbReference type="Proteomes" id="UP000523821"/>
    </source>
</evidence>
<protein>
    <submittedName>
        <fullName evidence="3">Putative NAD-dependent epimerase/dehydratase family protein</fullName>
    </submittedName>
</protein>
<feature type="domain" description="D-glutamate N-acetyltransferase-like C-terminal" evidence="1">
    <location>
        <begin position="129"/>
        <end position="327"/>
    </location>
</feature>
<dbReference type="Pfam" id="PF17396">
    <property type="entry name" value="DUF1611_N"/>
    <property type="match status" value="1"/>
</dbReference>
<dbReference type="NCBIfam" id="NF041892">
    <property type="entry name" value="DgcN"/>
    <property type="match status" value="1"/>
</dbReference>
<gene>
    <name evidence="3" type="ORF">GGQ63_004149</name>
</gene>
<proteinExistence type="predicted"/>
<dbReference type="InterPro" id="IPR035086">
    <property type="entry name" value="DgcN-like_C"/>
</dbReference>
<organism evidence="3 4">
    <name type="scientific">Prosthecomicrobium pneumaticum</name>
    <dbReference type="NCBI Taxonomy" id="81895"/>
    <lineage>
        <taxon>Bacteria</taxon>
        <taxon>Pseudomonadati</taxon>
        <taxon>Pseudomonadota</taxon>
        <taxon>Alphaproteobacteria</taxon>
        <taxon>Hyphomicrobiales</taxon>
        <taxon>Kaistiaceae</taxon>
        <taxon>Prosthecomicrobium</taxon>
    </lineage>
</organism>
<dbReference type="InterPro" id="IPR035402">
    <property type="entry name" value="DgcN-like_N"/>
</dbReference>
<dbReference type="Gene3D" id="3.40.50.300">
    <property type="entry name" value="P-loop containing nucleotide triphosphate hydrolases"/>
    <property type="match status" value="1"/>
</dbReference>
<keyword evidence="4" id="KW-1185">Reference proteome</keyword>